<evidence type="ECO:0000313" key="3">
    <source>
        <dbReference type="EMBL" id="OWK01908.1"/>
    </source>
</evidence>
<dbReference type="CDD" id="cd15547">
    <property type="entry name" value="PHD_SHPRH"/>
    <property type="match status" value="1"/>
</dbReference>
<proteinExistence type="predicted"/>
<keyword evidence="4" id="KW-1185">Reference proteome</keyword>
<feature type="compositionally biased region" description="Basic and acidic residues" evidence="1">
    <location>
        <begin position="544"/>
        <end position="557"/>
    </location>
</feature>
<dbReference type="PANTHER" id="PTHR45865">
    <property type="entry name" value="E3 UBIQUITIN-PROTEIN LIGASE SHPRH FAMILY MEMBER"/>
    <property type="match status" value="1"/>
</dbReference>
<accession>A0A212C7F9</accession>
<name>A0A212C7F9_CEREH</name>
<dbReference type="InterPro" id="IPR036390">
    <property type="entry name" value="WH_DNA-bd_sf"/>
</dbReference>
<dbReference type="Pfam" id="PF00538">
    <property type="entry name" value="Linker_histone"/>
    <property type="match status" value="1"/>
</dbReference>
<reference evidence="3 4" key="1">
    <citation type="journal article" date="2018" name="Mol. Genet. Genomics">
        <title>The red deer Cervus elaphus genome CerEla1.0: sequencing, annotating, genes, and chromosomes.</title>
        <authorList>
            <person name="Bana N.A."/>
            <person name="Nyiri A."/>
            <person name="Nagy J."/>
            <person name="Frank K."/>
            <person name="Nagy T."/>
            <person name="Steger V."/>
            <person name="Schiller M."/>
            <person name="Lakatos P."/>
            <person name="Sugar L."/>
            <person name="Horn P."/>
            <person name="Barta E."/>
            <person name="Orosz L."/>
        </authorList>
    </citation>
    <scope>NUCLEOTIDE SEQUENCE [LARGE SCALE GENOMIC DNA]</scope>
    <source>
        <strain evidence="3">Hungarian</strain>
    </source>
</reference>
<dbReference type="GO" id="GO:0005524">
    <property type="term" value="F:ATP binding"/>
    <property type="evidence" value="ECO:0007669"/>
    <property type="project" value="InterPro"/>
</dbReference>
<dbReference type="InterPro" id="IPR052583">
    <property type="entry name" value="ATP-helicase/E3_Ub-Ligase"/>
</dbReference>
<dbReference type="SMART" id="SM00487">
    <property type="entry name" value="DEXDc"/>
    <property type="match status" value="1"/>
</dbReference>
<dbReference type="Gene3D" id="3.40.50.10810">
    <property type="entry name" value="Tandem AAA-ATPase domain"/>
    <property type="match status" value="1"/>
</dbReference>
<dbReference type="GO" id="GO:0000209">
    <property type="term" value="P:protein polyubiquitination"/>
    <property type="evidence" value="ECO:0007669"/>
    <property type="project" value="TreeGrafter"/>
</dbReference>
<dbReference type="GO" id="GO:0000786">
    <property type="term" value="C:nucleosome"/>
    <property type="evidence" value="ECO:0007669"/>
    <property type="project" value="InterPro"/>
</dbReference>
<dbReference type="Proteomes" id="UP000242450">
    <property type="component" value="Chromosome 26"/>
</dbReference>
<gene>
    <name evidence="3" type="ORF">Celaphus_00019060</name>
</gene>
<dbReference type="PROSITE" id="PS51504">
    <property type="entry name" value="H15"/>
    <property type="match status" value="1"/>
</dbReference>
<dbReference type="Gene3D" id="3.30.40.10">
    <property type="entry name" value="Zinc/RING finger domain, C3HC4 (zinc finger)"/>
    <property type="match status" value="1"/>
</dbReference>
<dbReference type="Pfam" id="PF00176">
    <property type="entry name" value="SNF2-rel_dom"/>
    <property type="match status" value="2"/>
</dbReference>
<dbReference type="InterPro" id="IPR048686">
    <property type="entry name" value="SHPRH_helical_1st"/>
</dbReference>
<feature type="domain" description="H15" evidence="2">
    <location>
        <begin position="448"/>
        <end position="522"/>
    </location>
</feature>
<feature type="non-terminal residue" evidence="3">
    <location>
        <position position="1042"/>
    </location>
</feature>
<evidence type="ECO:0000313" key="4">
    <source>
        <dbReference type="Proteomes" id="UP000242450"/>
    </source>
</evidence>
<protein>
    <recommendedName>
        <fullName evidence="2">H15 domain-containing protein</fullName>
    </recommendedName>
</protein>
<dbReference type="SUPFAM" id="SSF57903">
    <property type="entry name" value="FYVE/PHD zinc finger"/>
    <property type="match status" value="1"/>
</dbReference>
<dbReference type="InterPro" id="IPR038718">
    <property type="entry name" value="SNF2-like_sf"/>
</dbReference>
<dbReference type="InterPro" id="IPR000330">
    <property type="entry name" value="SNF2_N"/>
</dbReference>
<dbReference type="Pfam" id="PF21325">
    <property type="entry name" value="SHPRH_helical-1st"/>
    <property type="match status" value="1"/>
</dbReference>
<comment type="caution">
    <text evidence="3">The sequence shown here is derived from an EMBL/GenBank/DDBJ whole genome shotgun (WGS) entry which is preliminary data.</text>
</comment>
<dbReference type="SUPFAM" id="SSF52540">
    <property type="entry name" value="P-loop containing nucleoside triphosphate hydrolases"/>
    <property type="match status" value="2"/>
</dbReference>
<dbReference type="GO" id="GO:0006334">
    <property type="term" value="P:nucleosome assembly"/>
    <property type="evidence" value="ECO:0007669"/>
    <property type="project" value="InterPro"/>
</dbReference>
<dbReference type="GO" id="GO:0003677">
    <property type="term" value="F:DNA binding"/>
    <property type="evidence" value="ECO:0007669"/>
    <property type="project" value="InterPro"/>
</dbReference>
<evidence type="ECO:0000256" key="1">
    <source>
        <dbReference type="SAM" id="MobiDB-lite"/>
    </source>
</evidence>
<evidence type="ECO:0000259" key="2">
    <source>
        <dbReference type="PROSITE" id="PS51504"/>
    </source>
</evidence>
<dbReference type="GO" id="GO:0061630">
    <property type="term" value="F:ubiquitin protein ligase activity"/>
    <property type="evidence" value="ECO:0007669"/>
    <property type="project" value="TreeGrafter"/>
</dbReference>
<dbReference type="OrthoDB" id="423559at2759"/>
<feature type="region of interest" description="Disordered" evidence="1">
    <location>
        <begin position="530"/>
        <end position="615"/>
    </location>
</feature>
<dbReference type="InterPro" id="IPR013083">
    <property type="entry name" value="Znf_RING/FYVE/PHD"/>
</dbReference>
<dbReference type="GO" id="GO:0006974">
    <property type="term" value="P:DNA damage response"/>
    <property type="evidence" value="ECO:0007669"/>
    <property type="project" value="TreeGrafter"/>
</dbReference>
<dbReference type="AlphaFoldDB" id="A0A212C7F9"/>
<dbReference type="FunFam" id="1.10.10.10:FF:000242">
    <property type="entry name" value="E3 ubiquitin-protein ligase SHPRH isoform X1"/>
    <property type="match status" value="1"/>
</dbReference>
<dbReference type="InterPro" id="IPR014001">
    <property type="entry name" value="Helicase_ATP-bd"/>
</dbReference>
<dbReference type="InterPro" id="IPR036388">
    <property type="entry name" value="WH-like_DNA-bd_sf"/>
</dbReference>
<dbReference type="SMART" id="SM00526">
    <property type="entry name" value="H15"/>
    <property type="match status" value="1"/>
</dbReference>
<dbReference type="GO" id="GO:0005634">
    <property type="term" value="C:nucleus"/>
    <property type="evidence" value="ECO:0007669"/>
    <property type="project" value="TreeGrafter"/>
</dbReference>
<organism evidence="3 4">
    <name type="scientific">Cervus elaphus hippelaphus</name>
    <name type="common">European red deer</name>
    <dbReference type="NCBI Taxonomy" id="46360"/>
    <lineage>
        <taxon>Eukaryota</taxon>
        <taxon>Metazoa</taxon>
        <taxon>Chordata</taxon>
        <taxon>Craniata</taxon>
        <taxon>Vertebrata</taxon>
        <taxon>Euteleostomi</taxon>
        <taxon>Mammalia</taxon>
        <taxon>Eutheria</taxon>
        <taxon>Laurasiatheria</taxon>
        <taxon>Artiodactyla</taxon>
        <taxon>Ruminantia</taxon>
        <taxon>Pecora</taxon>
        <taxon>Cervidae</taxon>
        <taxon>Cervinae</taxon>
        <taxon>Cervus</taxon>
    </lineage>
</organism>
<dbReference type="SUPFAM" id="SSF46785">
    <property type="entry name" value="Winged helix' DNA-binding domain"/>
    <property type="match status" value="1"/>
</dbReference>
<dbReference type="Gene3D" id="1.10.10.10">
    <property type="entry name" value="Winged helix-like DNA-binding domain superfamily/Winged helix DNA-binding domain"/>
    <property type="match status" value="1"/>
</dbReference>
<dbReference type="EMBL" id="MKHE01000026">
    <property type="protein sequence ID" value="OWK01908.1"/>
    <property type="molecule type" value="Genomic_DNA"/>
</dbReference>
<feature type="compositionally biased region" description="Basic residues" evidence="1">
    <location>
        <begin position="578"/>
        <end position="590"/>
    </location>
</feature>
<dbReference type="InterPro" id="IPR011011">
    <property type="entry name" value="Znf_FYVE_PHD"/>
</dbReference>
<dbReference type="CDD" id="cd00073">
    <property type="entry name" value="H15"/>
    <property type="match status" value="1"/>
</dbReference>
<dbReference type="PANTHER" id="PTHR45865:SF1">
    <property type="entry name" value="E3 UBIQUITIN-PROTEIN LIGASE SHPRH"/>
    <property type="match status" value="1"/>
</dbReference>
<dbReference type="InterPro" id="IPR005818">
    <property type="entry name" value="Histone_H1/H5_H15"/>
</dbReference>
<sequence>MSSRRKRAPPVRLDEEKQQQLCWNMHEDRRNEPLTLTDDEQSCPGLDPSPAHRIILDDSPKEEVAHREKRRCSEAVSISKSIDKEETGGIFSPLSVKLNIVISPYHFDNSWKAVLGDFTLQLLPEQCLIENFSEKSFTLTSSELSSQFLIYVHSGCENVEKKERGLNEPVSICDKGIQVESSFSSEMLEDLGWLQKKKRIKLYQKPEENNIIKVGIYLLEAGLAKPDYLSDASSRMKKFNQLMKRVMEKLYNFIIPEDEEGSDSEPEGQDIDELYHFVRQTHQQETRSIQVDVQHPALTPVLRPYQREAVNWMLQQERFKSTPAEWKINRKWFIFLVENTLHFLWREIITSEGLKLYYNPYTGCIIREYPNAGPQLLGGILADEMGLGKTVEVLALILTHTRQDVKQDALTLPEGEVVNYFIPSRYSGGNVKKTETQNMEFEPKEKVQCPPTRVMILTAVKEMNGKKGVSILSIYKYVSSIYRYDVQRNRSLLKRMLKCLIFEGLVKQIKGHGFSGTFTLGKNYKEEDIHDKTRKQAVGSPRKTQKESRKSGNKDTDSEYLPSNTSDDDDDPYYYYCKPRRNRSKWRKKPALSTKREKSQLSIGLSPQDHCPPTGNSEITDVTTSEGTCVFEVSQEHSAKDQAESLNPVGDDMPHSNIMGPCNSPDYLFECICGELDQADCKPRVQCLKCRLWQHAKCVNYEEKNLKVYQGVKKDGFLQPHFLAEQDIVIITYDVLRSELNYVDIPHSNSEDGRRLRNQKRYMAIPSPLVAVEWWRICLDEAQMVECPAVKAAEMAQRLSGINRWCISGTPKNPHFLYSFIAKIMWRSAKKDVIDQGIRKKFKIKQSWGEKLNFQIQIPPQTEETHWLHFSPVERHFYHRQHEVCCQDAVVKLRKISDWALRLSSLDRRTVTSILYPLLRLRQACCHPQAVRGEFLPLQKSTMTMEELLTSLQKKCGTECEEAHRQLVCALNGLAGIHIIKGEYALAAELYREVLRSSEEHKEKLKTDSLQRLHATHNLMELLTAKHPGIPPTLRDGRLEEE</sequence>
<dbReference type="InterPro" id="IPR027417">
    <property type="entry name" value="P-loop_NTPase"/>
</dbReference>
<feature type="region of interest" description="Disordered" evidence="1">
    <location>
        <begin position="33"/>
        <end position="53"/>
    </location>
</feature>